<dbReference type="GO" id="GO:0016592">
    <property type="term" value="C:mediator complex"/>
    <property type="evidence" value="ECO:0000318"/>
    <property type="project" value="GO_Central"/>
</dbReference>
<accession>H2XPR4</accession>
<keyword evidence="6" id="KW-0539">Nucleus</keyword>
<accession>A0A1W2WKH9</accession>
<dbReference type="AlphaFoldDB" id="A0A1W2WKH9"/>
<reference evidence="10" key="3">
    <citation type="submission" date="2025-08" db="UniProtKB">
        <authorList>
            <consortium name="Ensembl"/>
        </authorList>
    </citation>
    <scope>IDENTIFICATION</scope>
</reference>
<keyword evidence="11" id="KW-1185">Reference proteome</keyword>
<dbReference type="KEGG" id="cin:100183333"/>
<name>A0A1W2WKH9_CIOIN</name>
<organism evidence="10 11">
    <name type="scientific">Ciona intestinalis</name>
    <name type="common">Transparent sea squirt</name>
    <name type="synonym">Ascidia intestinalis</name>
    <dbReference type="NCBI Taxonomy" id="7719"/>
    <lineage>
        <taxon>Eukaryota</taxon>
        <taxon>Metazoa</taxon>
        <taxon>Chordata</taxon>
        <taxon>Tunicata</taxon>
        <taxon>Ascidiacea</taxon>
        <taxon>Phlebobranchia</taxon>
        <taxon>Cionidae</taxon>
        <taxon>Ciona</taxon>
    </lineage>
</organism>
<dbReference type="Pfam" id="PF11568">
    <property type="entry name" value="Med29"/>
    <property type="match status" value="1"/>
</dbReference>
<reference evidence="11" key="1">
    <citation type="journal article" date="2002" name="Science">
        <title>The draft genome of Ciona intestinalis: insights into chordate and vertebrate origins.</title>
        <authorList>
            <person name="Dehal P."/>
            <person name="Satou Y."/>
            <person name="Campbell R.K."/>
            <person name="Chapman J."/>
            <person name="Degnan B."/>
            <person name="De Tomaso A."/>
            <person name="Davidson B."/>
            <person name="Di Gregorio A."/>
            <person name="Gelpke M."/>
            <person name="Goodstein D.M."/>
            <person name="Harafuji N."/>
            <person name="Hastings K.E."/>
            <person name="Ho I."/>
            <person name="Hotta K."/>
            <person name="Huang W."/>
            <person name="Kawashima T."/>
            <person name="Lemaire P."/>
            <person name="Martinez D."/>
            <person name="Meinertzhagen I.A."/>
            <person name="Necula S."/>
            <person name="Nonaka M."/>
            <person name="Putnam N."/>
            <person name="Rash S."/>
            <person name="Saiga H."/>
            <person name="Satake M."/>
            <person name="Terry A."/>
            <person name="Yamada L."/>
            <person name="Wang H.G."/>
            <person name="Awazu S."/>
            <person name="Azumi K."/>
            <person name="Boore J."/>
            <person name="Branno M."/>
            <person name="Chin-Bow S."/>
            <person name="DeSantis R."/>
            <person name="Doyle S."/>
            <person name="Francino P."/>
            <person name="Keys D.N."/>
            <person name="Haga S."/>
            <person name="Hayashi H."/>
            <person name="Hino K."/>
            <person name="Imai K.S."/>
            <person name="Inaba K."/>
            <person name="Kano S."/>
            <person name="Kobayashi K."/>
            <person name="Kobayashi M."/>
            <person name="Lee B.I."/>
            <person name="Makabe K.W."/>
            <person name="Manohar C."/>
            <person name="Matassi G."/>
            <person name="Medina M."/>
            <person name="Mochizuki Y."/>
            <person name="Mount S."/>
            <person name="Morishita T."/>
            <person name="Miura S."/>
            <person name="Nakayama A."/>
            <person name="Nishizaka S."/>
            <person name="Nomoto H."/>
            <person name="Ohta F."/>
            <person name="Oishi K."/>
            <person name="Rigoutsos I."/>
            <person name="Sano M."/>
            <person name="Sasaki A."/>
            <person name="Sasakura Y."/>
            <person name="Shoguchi E."/>
            <person name="Shin-i T."/>
            <person name="Spagnuolo A."/>
            <person name="Stainier D."/>
            <person name="Suzuki M.M."/>
            <person name="Tassy O."/>
            <person name="Takatori N."/>
            <person name="Tokuoka M."/>
            <person name="Yagi K."/>
            <person name="Yoshizaki F."/>
            <person name="Wada S."/>
            <person name="Zhang C."/>
            <person name="Hyatt P.D."/>
            <person name="Larimer F."/>
            <person name="Detter C."/>
            <person name="Doggett N."/>
            <person name="Glavina T."/>
            <person name="Hawkins T."/>
            <person name="Richardson P."/>
            <person name="Lucas S."/>
            <person name="Kohara Y."/>
            <person name="Levine M."/>
            <person name="Satoh N."/>
            <person name="Rokhsar D.S."/>
        </authorList>
    </citation>
    <scope>NUCLEOTIDE SEQUENCE [LARGE SCALE GENOMIC DNA]</scope>
</reference>
<feature type="compositionally biased region" description="Polar residues" evidence="9">
    <location>
        <begin position="1"/>
        <end position="15"/>
    </location>
</feature>
<protein>
    <recommendedName>
        <fullName evidence="3">Mediator of RNA polymerase II transcription subunit 29</fullName>
    </recommendedName>
    <alternativeName>
        <fullName evidence="8">Intersex-like protein</fullName>
    </alternativeName>
    <alternativeName>
        <fullName evidence="7">Mediator complex subunit 29</fullName>
    </alternativeName>
</protein>
<keyword evidence="4" id="KW-0805">Transcription regulation</keyword>
<comment type="subcellular location">
    <subcellularLocation>
        <location evidence="1">Nucleus</location>
    </subcellularLocation>
</comment>
<evidence type="ECO:0000256" key="6">
    <source>
        <dbReference type="ARBA" id="ARBA00023242"/>
    </source>
</evidence>
<feature type="region of interest" description="Disordered" evidence="9">
    <location>
        <begin position="1"/>
        <end position="20"/>
    </location>
</feature>
<dbReference type="Proteomes" id="UP000008144">
    <property type="component" value="Chromosome 11"/>
</dbReference>
<dbReference type="Ensembl" id="ENSCINT00000035765.1">
    <property type="protein sequence ID" value="ENSCINP00000031648.1"/>
    <property type="gene ID" value="ENSCING00000019301.1"/>
</dbReference>
<dbReference type="OMA" id="NHYLPGP"/>
<dbReference type="RefSeq" id="XP_026692553.1">
    <property type="nucleotide sequence ID" value="XM_026836752.1"/>
</dbReference>
<evidence type="ECO:0000256" key="5">
    <source>
        <dbReference type="ARBA" id="ARBA00023163"/>
    </source>
</evidence>
<evidence type="ECO:0000256" key="8">
    <source>
        <dbReference type="ARBA" id="ARBA00032582"/>
    </source>
</evidence>
<dbReference type="FunCoup" id="A0A1W2WKH9">
    <property type="interactions" value="216"/>
</dbReference>
<dbReference type="STRING" id="7719.ENSCINP00000031648"/>
<evidence type="ECO:0000256" key="1">
    <source>
        <dbReference type="ARBA" id="ARBA00004123"/>
    </source>
</evidence>
<dbReference type="GeneTree" id="ENSGT00940000164885"/>
<evidence type="ECO:0000256" key="4">
    <source>
        <dbReference type="ARBA" id="ARBA00023015"/>
    </source>
</evidence>
<dbReference type="PANTHER" id="PTHR28314">
    <property type="entry name" value="MEDIATOR OF RNA POLYMERASE II TRANSCRIPTION SUBUNIT 29"/>
    <property type="match status" value="1"/>
</dbReference>
<sequence>MNFRPTSNPGGNPQNIMPVRHPQPQQIVSTMNRMPTPAAVPMGTNVQNVRLRGAGTFPQRLPNQSSNTQQASAGNAQNKDPVHNAKAILPHLKESLVNLMAVASQNFAVSVSVDDMQKVVDASNVPRFDKCLEHFYNLCDQLELQLNLGHHQLSQALASIQHTPLMRNVNLKDDANGPQIYGNYINTVESQLQCAEEIQNLLLNCCKKLQEHQTTHPV</sequence>
<dbReference type="eggNOG" id="ENOG502QRNJ">
    <property type="taxonomic scope" value="Eukaryota"/>
</dbReference>
<dbReference type="GeneID" id="100183333"/>
<keyword evidence="5" id="KW-0804">Transcription</keyword>
<evidence type="ECO:0000256" key="9">
    <source>
        <dbReference type="SAM" id="MobiDB-lite"/>
    </source>
</evidence>
<dbReference type="PANTHER" id="PTHR28314:SF1">
    <property type="entry name" value="MEDIATOR OF RNA POLYMERASE II TRANSCRIPTION SUBUNIT 29"/>
    <property type="match status" value="1"/>
</dbReference>
<dbReference type="GO" id="GO:0006357">
    <property type="term" value="P:regulation of transcription by RNA polymerase II"/>
    <property type="evidence" value="ECO:0000318"/>
    <property type="project" value="GO_Central"/>
</dbReference>
<dbReference type="OrthoDB" id="6366949at2759"/>
<feature type="compositionally biased region" description="Polar residues" evidence="9">
    <location>
        <begin position="61"/>
        <end position="78"/>
    </location>
</feature>
<reference evidence="10" key="2">
    <citation type="journal article" date="2008" name="Genome Biol.">
        <title>Improved genome assembly and evidence-based global gene model set for the chordate Ciona intestinalis: new insight into intron and operon populations.</title>
        <authorList>
            <person name="Satou Y."/>
            <person name="Mineta K."/>
            <person name="Ogasawara M."/>
            <person name="Sasakura Y."/>
            <person name="Shoguchi E."/>
            <person name="Ueno K."/>
            <person name="Yamada L."/>
            <person name="Matsumoto J."/>
            <person name="Wasserscheid J."/>
            <person name="Dewar K."/>
            <person name="Wiley G.B."/>
            <person name="Macmil S.L."/>
            <person name="Roe B.A."/>
            <person name="Zeller R.W."/>
            <person name="Hastings K.E."/>
            <person name="Lemaire P."/>
            <person name="Lindquist E."/>
            <person name="Endo T."/>
            <person name="Hotta K."/>
            <person name="Inaba K."/>
        </authorList>
    </citation>
    <scope>NUCLEOTIDE SEQUENCE [LARGE SCALE GENOMIC DNA]</scope>
    <source>
        <strain evidence="10">wild type</strain>
    </source>
</reference>
<dbReference type="InterPro" id="IPR021018">
    <property type="entry name" value="Mediator_Med29_met"/>
</dbReference>
<proteinExistence type="inferred from homology"/>
<dbReference type="EMBL" id="EAAA01000805">
    <property type="status" value="NOT_ANNOTATED_CDS"/>
    <property type="molecule type" value="Genomic_DNA"/>
</dbReference>
<evidence type="ECO:0000313" key="10">
    <source>
        <dbReference type="Ensembl" id="ENSCINP00000031648.1"/>
    </source>
</evidence>
<feature type="region of interest" description="Disordered" evidence="9">
    <location>
        <begin position="56"/>
        <end position="80"/>
    </location>
</feature>
<comment type="similarity">
    <text evidence="2">Belongs to the Mediator complex subunit 29 family.</text>
</comment>
<dbReference type="GO" id="GO:0003712">
    <property type="term" value="F:transcription coregulator activity"/>
    <property type="evidence" value="ECO:0000318"/>
    <property type="project" value="GO_Central"/>
</dbReference>
<evidence type="ECO:0000256" key="2">
    <source>
        <dbReference type="ARBA" id="ARBA00009851"/>
    </source>
</evidence>
<evidence type="ECO:0000313" key="11">
    <source>
        <dbReference type="Proteomes" id="UP000008144"/>
    </source>
</evidence>
<reference evidence="10" key="4">
    <citation type="submission" date="2025-09" db="UniProtKB">
        <authorList>
            <consortium name="Ensembl"/>
        </authorList>
    </citation>
    <scope>IDENTIFICATION</scope>
</reference>
<evidence type="ECO:0000256" key="7">
    <source>
        <dbReference type="ARBA" id="ARBA00031963"/>
    </source>
</evidence>
<dbReference type="InParanoid" id="A0A1W2WKH9"/>
<evidence type="ECO:0000256" key="3">
    <source>
        <dbReference type="ARBA" id="ARBA00019684"/>
    </source>
</evidence>
<gene>
    <name evidence="10" type="primary">LOC100183333</name>
</gene>